<name>A0A2U8QYP2_9FLAO</name>
<dbReference type="OrthoDB" id="9796770at2"/>
<dbReference type="InterPro" id="IPR000073">
    <property type="entry name" value="AB_hydrolase_1"/>
</dbReference>
<evidence type="ECO:0000259" key="3">
    <source>
        <dbReference type="Pfam" id="PF00561"/>
    </source>
</evidence>
<dbReference type="GO" id="GO:0006508">
    <property type="term" value="P:proteolysis"/>
    <property type="evidence" value="ECO:0007669"/>
    <property type="project" value="InterPro"/>
</dbReference>
<dbReference type="GO" id="GO:0016020">
    <property type="term" value="C:membrane"/>
    <property type="evidence" value="ECO:0007669"/>
    <property type="project" value="TreeGrafter"/>
</dbReference>
<evidence type="ECO:0000256" key="1">
    <source>
        <dbReference type="ARBA" id="ARBA00010088"/>
    </source>
</evidence>
<dbReference type="Proteomes" id="UP000245429">
    <property type="component" value="Chromosome"/>
</dbReference>
<dbReference type="PRINTS" id="PR00793">
    <property type="entry name" value="PROAMNOPTASE"/>
</dbReference>
<evidence type="ECO:0000256" key="2">
    <source>
        <dbReference type="ARBA" id="ARBA00022801"/>
    </source>
</evidence>
<dbReference type="RefSeq" id="WP_109570519.1">
    <property type="nucleotide sequence ID" value="NZ_CP029463.1"/>
</dbReference>
<gene>
    <name evidence="4" type="ORF">DI487_15835</name>
</gene>
<proteinExistence type="inferred from homology"/>
<comment type="similarity">
    <text evidence="1">Belongs to the peptidase S33 family.</text>
</comment>
<dbReference type="PANTHER" id="PTHR43798">
    <property type="entry name" value="MONOACYLGLYCEROL LIPASE"/>
    <property type="match status" value="1"/>
</dbReference>
<feature type="domain" description="AB hydrolase-1" evidence="3">
    <location>
        <begin position="74"/>
        <end position="325"/>
    </location>
</feature>
<dbReference type="Gene3D" id="3.40.50.1820">
    <property type="entry name" value="alpha/beta hydrolase"/>
    <property type="match status" value="1"/>
</dbReference>
<dbReference type="GO" id="GO:0008233">
    <property type="term" value="F:peptidase activity"/>
    <property type="evidence" value="ECO:0007669"/>
    <property type="project" value="InterPro"/>
</dbReference>
<protein>
    <recommendedName>
        <fullName evidence="3">AB hydrolase-1 domain-containing protein</fullName>
    </recommendedName>
</protein>
<reference evidence="4 5" key="1">
    <citation type="submission" date="2018-05" db="EMBL/GenBank/DDBJ databases">
        <title>Flavobacterium sp. MEBiC07310.</title>
        <authorList>
            <person name="Baek K."/>
        </authorList>
    </citation>
    <scope>NUCLEOTIDE SEQUENCE [LARGE SCALE GENOMIC DNA]</scope>
    <source>
        <strain evidence="4 5">MEBiC07310</strain>
    </source>
</reference>
<dbReference type="InterPro" id="IPR029058">
    <property type="entry name" value="AB_hydrolase_fold"/>
</dbReference>
<dbReference type="KEGG" id="fse:DI487_15835"/>
<dbReference type="PANTHER" id="PTHR43798:SF33">
    <property type="entry name" value="HYDROLASE, PUTATIVE (AFU_ORTHOLOGUE AFUA_2G14860)-RELATED"/>
    <property type="match status" value="1"/>
</dbReference>
<evidence type="ECO:0000313" key="4">
    <source>
        <dbReference type="EMBL" id="AWM15181.1"/>
    </source>
</evidence>
<dbReference type="AlphaFoldDB" id="A0A2U8QYP2"/>
<dbReference type="InterPro" id="IPR002410">
    <property type="entry name" value="Peptidase_S33"/>
</dbReference>
<evidence type="ECO:0000313" key="5">
    <source>
        <dbReference type="Proteomes" id="UP000245429"/>
    </source>
</evidence>
<sequence>MTSFLKKYKTADTLAKTVSGTSYTKSSVKKKLILFLVFLSVSLNLYSQEIDTIQVIEIGKIKQSVNIKGNKNNPILLYLHGGPGAASSRHRDQITNLLEQDYLVVHWDQRESGNTRKLNTSDTLPTLSIMKQDAEEVLMFLLKEFDKKNILIVANSWGTVLGFHLAETYPDKIQALIAISPLVDLNKSQKLVQRKLLNYYKKKGNITAINELKSISIPYESIEDMAIQFKWITDFKGEKMSDEDFQSYYSYFKDWGQKWMPLYKELYQIKLLKQLPVLHCPTYIFIGNQDLTTSFEFTEKFYNKLKAPQKELYWFEGIGHQIPMYEPQKMQNVIKDILMQQKL</sequence>
<keyword evidence="5" id="KW-1185">Reference proteome</keyword>
<dbReference type="SUPFAM" id="SSF53474">
    <property type="entry name" value="alpha/beta-Hydrolases"/>
    <property type="match status" value="1"/>
</dbReference>
<keyword evidence="2" id="KW-0378">Hydrolase</keyword>
<dbReference type="Pfam" id="PF00561">
    <property type="entry name" value="Abhydrolase_1"/>
    <property type="match status" value="1"/>
</dbReference>
<accession>A0A2U8QYP2</accession>
<dbReference type="InterPro" id="IPR050266">
    <property type="entry name" value="AB_hydrolase_sf"/>
</dbReference>
<dbReference type="EMBL" id="CP029463">
    <property type="protein sequence ID" value="AWM15181.1"/>
    <property type="molecule type" value="Genomic_DNA"/>
</dbReference>
<organism evidence="4 5">
    <name type="scientific">Flavobacterium sediminis</name>
    <dbReference type="NCBI Taxonomy" id="2201181"/>
    <lineage>
        <taxon>Bacteria</taxon>
        <taxon>Pseudomonadati</taxon>
        <taxon>Bacteroidota</taxon>
        <taxon>Flavobacteriia</taxon>
        <taxon>Flavobacteriales</taxon>
        <taxon>Flavobacteriaceae</taxon>
        <taxon>Flavobacterium</taxon>
    </lineage>
</organism>